<proteinExistence type="predicted"/>
<keyword evidence="3" id="KW-1185">Reference proteome</keyword>
<evidence type="ECO:0000313" key="2">
    <source>
        <dbReference type="EMBL" id="TBU63822.1"/>
    </source>
</evidence>
<sequence length="245" mass="27920">MSKPMQFHPLEFNPKTGEPFLRLPAPHENIIITPPRMSDAPAVVSNMADPAIYTFLEGPPFPYLPEHADQWLTKIKNGTDAAFEVLKRANEEKPDEPPILLEEPPVRTIREIREDGSELFLGDILFVRERYPDIDDKEVKKTLAQPNADRTLGDPDIVWCIGDYLASSHHGKGIMTAAIRTFIRDWAVPRMGARRIRVETFADNIGSRRVFEKLGFTYEKTVPVQKILNSGRTVDGMDILWWKAE</sequence>
<reference evidence="2 3" key="1">
    <citation type="submission" date="2019-01" db="EMBL/GenBank/DDBJ databases">
        <title>Draft genome sequences of three monokaryotic isolates of the white-rot basidiomycete fungus Dichomitus squalens.</title>
        <authorList>
            <consortium name="DOE Joint Genome Institute"/>
            <person name="Lopez S.C."/>
            <person name="Andreopoulos B."/>
            <person name="Pangilinan J."/>
            <person name="Lipzen A."/>
            <person name="Riley R."/>
            <person name="Ahrendt S."/>
            <person name="Ng V."/>
            <person name="Barry K."/>
            <person name="Daum C."/>
            <person name="Grigoriev I.V."/>
            <person name="Hilden K.S."/>
            <person name="Makela M.R."/>
            <person name="de Vries R.P."/>
        </authorList>
    </citation>
    <scope>NUCLEOTIDE SEQUENCE [LARGE SCALE GENOMIC DNA]</scope>
    <source>
        <strain evidence="2 3">CBS 464.89</strain>
    </source>
</reference>
<keyword evidence="2" id="KW-0012">Acyltransferase</keyword>
<accession>A0A4Q9Q8F6</accession>
<dbReference type="STRING" id="114155.A0A4Q9Q8F6"/>
<dbReference type="PANTHER" id="PTHR43328">
    <property type="entry name" value="ACETYLTRANSFERASE-RELATED"/>
    <property type="match status" value="1"/>
</dbReference>
<dbReference type="PROSITE" id="PS51186">
    <property type="entry name" value="GNAT"/>
    <property type="match status" value="1"/>
</dbReference>
<feature type="domain" description="N-acetyltransferase" evidence="1">
    <location>
        <begin position="73"/>
        <end position="235"/>
    </location>
</feature>
<name>A0A4Q9Q8F6_9APHY</name>
<dbReference type="InterPro" id="IPR016181">
    <property type="entry name" value="Acyl_CoA_acyltransferase"/>
</dbReference>
<dbReference type="AlphaFoldDB" id="A0A4Q9Q8F6"/>
<dbReference type="SUPFAM" id="SSF55729">
    <property type="entry name" value="Acyl-CoA N-acyltransferases (Nat)"/>
    <property type="match status" value="1"/>
</dbReference>
<protein>
    <submittedName>
        <fullName evidence="2">Acyl-CoA N-acyltransferase</fullName>
    </submittedName>
</protein>
<dbReference type="Pfam" id="PF13302">
    <property type="entry name" value="Acetyltransf_3"/>
    <property type="match status" value="1"/>
</dbReference>
<organism evidence="2 3">
    <name type="scientific">Dichomitus squalens</name>
    <dbReference type="NCBI Taxonomy" id="114155"/>
    <lineage>
        <taxon>Eukaryota</taxon>
        <taxon>Fungi</taxon>
        <taxon>Dikarya</taxon>
        <taxon>Basidiomycota</taxon>
        <taxon>Agaricomycotina</taxon>
        <taxon>Agaricomycetes</taxon>
        <taxon>Polyporales</taxon>
        <taxon>Polyporaceae</taxon>
        <taxon>Dichomitus</taxon>
    </lineage>
</organism>
<evidence type="ECO:0000313" key="3">
    <source>
        <dbReference type="Proteomes" id="UP000292082"/>
    </source>
</evidence>
<dbReference type="Gene3D" id="3.40.630.30">
    <property type="match status" value="1"/>
</dbReference>
<gene>
    <name evidence="2" type="ORF">BD310DRAFT_526511</name>
</gene>
<keyword evidence="2" id="KW-0808">Transferase</keyword>
<dbReference type="PANTHER" id="PTHR43328:SF1">
    <property type="entry name" value="N-ACETYLTRANSFERASE DOMAIN-CONTAINING PROTEIN"/>
    <property type="match status" value="1"/>
</dbReference>
<dbReference type="Proteomes" id="UP000292082">
    <property type="component" value="Unassembled WGS sequence"/>
</dbReference>
<dbReference type="GO" id="GO:0016747">
    <property type="term" value="F:acyltransferase activity, transferring groups other than amino-acyl groups"/>
    <property type="evidence" value="ECO:0007669"/>
    <property type="project" value="InterPro"/>
</dbReference>
<evidence type="ECO:0000259" key="1">
    <source>
        <dbReference type="PROSITE" id="PS51186"/>
    </source>
</evidence>
<dbReference type="InterPro" id="IPR000182">
    <property type="entry name" value="GNAT_dom"/>
</dbReference>
<dbReference type="EMBL" id="ML145088">
    <property type="protein sequence ID" value="TBU63822.1"/>
    <property type="molecule type" value="Genomic_DNA"/>
</dbReference>